<dbReference type="EC" id="2.1.1.63" evidence="9"/>
<dbReference type="SUPFAM" id="SSF46767">
    <property type="entry name" value="Methylated DNA-protein cysteine methyltransferase, C-terminal domain"/>
    <property type="match status" value="1"/>
</dbReference>
<keyword evidence="5 9" id="KW-0808">Transferase</keyword>
<keyword evidence="13" id="KW-1185">Reference proteome</keyword>
<dbReference type="GO" id="GO:0032259">
    <property type="term" value="P:methylation"/>
    <property type="evidence" value="ECO:0007669"/>
    <property type="project" value="UniProtKB-KW"/>
</dbReference>
<accession>A0A7L4YNU2</accession>
<dbReference type="NCBIfam" id="TIGR00589">
    <property type="entry name" value="ogt"/>
    <property type="match status" value="1"/>
</dbReference>
<evidence type="ECO:0000256" key="6">
    <source>
        <dbReference type="ARBA" id="ARBA00022763"/>
    </source>
</evidence>
<evidence type="ECO:0000259" key="10">
    <source>
        <dbReference type="Pfam" id="PF01035"/>
    </source>
</evidence>
<proteinExistence type="inferred from homology"/>
<comment type="catalytic activity">
    <reaction evidence="1 9">
        <text>a 4-O-methyl-thymidine in DNA + L-cysteinyl-[protein] = a thymidine in DNA + S-methyl-L-cysteinyl-[protein]</text>
        <dbReference type="Rhea" id="RHEA:53428"/>
        <dbReference type="Rhea" id="RHEA-COMP:10131"/>
        <dbReference type="Rhea" id="RHEA-COMP:10132"/>
        <dbReference type="Rhea" id="RHEA-COMP:13555"/>
        <dbReference type="Rhea" id="RHEA-COMP:13556"/>
        <dbReference type="ChEBI" id="CHEBI:29950"/>
        <dbReference type="ChEBI" id="CHEBI:82612"/>
        <dbReference type="ChEBI" id="CHEBI:137386"/>
        <dbReference type="ChEBI" id="CHEBI:137387"/>
        <dbReference type="EC" id="2.1.1.63"/>
    </reaction>
</comment>
<reference evidence="12 13" key="1">
    <citation type="journal article" date="2018" name="Int. J. Syst. Evol. Microbiol.">
        <title>Epidermidibacterium keratini gen. nov., sp. nov., a member of the family Sporichthyaceae, isolated from keratin epidermis.</title>
        <authorList>
            <person name="Lee D.G."/>
            <person name="Trujillo M.E."/>
            <person name="Kang S."/>
            <person name="Nam J.J."/>
            <person name="Kim Y.J."/>
        </authorList>
    </citation>
    <scope>NUCLEOTIDE SEQUENCE [LARGE SCALE GENOMIC DNA]</scope>
    <source>
        <strain evidence="12 13">EPI-7</strain>
    </source>
</reference>
<protein>
    <recommendedName>
        <fullName evidence="9">Methylated-DNA--protein-cysteine methyltransferase</fullName>
        <ecNumber evidence="9">2.1.1.63</ecNumber>
    </recommendedName>
    <alternativeName>
        <fullName evidence="9">6-O-methylguanine-DNA methyltransferase</fullName>
        <shortName evidence="9">MGMT</shortName>
    </alternativeName>
    <alternativeName>
        <fullName evidence="9">O-6-methylguanine-DNA-alkyltransferase</fullName>
    </alternativeName>
</protein>
<dbReference type="GO" id="GO:0006307">
    <property type="term" value="P:DNA alkylation repair"/>
    <property type="evidence" value="ECO:0007669"/>
    <property type="project" value="UniProtKB-UniRule"/>
</dbReference>
<dbReference type="InParanoid" id="A0A7L4YNU2"/>
<evidence type="ECO:0000256" key="8">
    <source>
        <dbReference type="ARBA" id="ARBA00049348"/>
    </source>
</evidence>
<dbReference type="Gene3D" id="1.10.10.10">
    <property type="entry name" value="Winged helix-like DNA-binding domain superfamily/Winged helix DNA-binding domain"/>
    <property type="match status" value="1"/>
</dbReference>
<dbReference type="Pfam" id="PF01035">
    <property type="entry name" value="DNA_binding_1"/>
    <property type="match status" value="1"/>
</dbReference>
<dbReference type="PROSITE" id="PS00374">
    <property type="entry name" value="MGMT"/>
    <property type="match status" value="1"/>
</dbReference>
<dbReference type="OrthoDB" id="9802228at2"/>
<keyword evidence="4 9" id="KW-0489">Methyltransferase</keyword>
<dbReference type="InterPro" id="IPR014048">
    <property type="entry name" value="MethylDNA_cys_MeTrfase_DNA-bd"/>
</dbReference>
<dbReference type="KEGG" id="eke:EK0264_07960"/>
<dbReference type="InterPro" id="IPR008332">
    <property type="entry name" value="MethylG_MeTrfase_N"/>
</dbReference>
<feature type="domain" description="Methylguanine DNA methyltransferase ribonuclease-like" evidence="11">
    <location>
        <begin position="35"/>
        <end position="109"/>
    </location>
</feature>
<dbReference type="Pfam" id="PF02870">
    <property type="entry name" value="Methyltransf_1N"/>
    <property type="match status" value="1"/>
</dbReference>
<dbReference type="RefSeq" id="WP_159544480.1">
    <property type="nucleotide sequence ID" value="NZ_CP047156.1"/>
</dbReference>
<comment type="subcellular location">
    <subcellularLocation>
        <location evidence="9">Cytoplasm</location>
    </subcellularLocation>
</comment>
<dbReference type="SUPFAM" id="SSF53155">
    <property type="entry name" value="Methylated DNA-protein cysteine methyltransferase domain"/>
    <property type="match status" value="1"/>
</dbReference>
<comment type="function">
    <text evidence="9">Involved in the cellular defense against the biological effects of O6-methylguanine (O6-MeG) and O4-methylthymine (O4-MeT) in DNA. Repairs the methylated nucleobase in DNA by stoichiometrically transferring the methyl group to a cysteine residue in the enzyme. This is a suicide reaction: the enzyme is irreversibly inactivated.</text>
</comment>
<organism evidence="12 13">
    <name type="scientific">Epidermidibacterium keratini</name>
    <dbReference type="NCBI Taxonomy" id="1891644"/>
    <lineage>
        <taxon>Bacteria</taxon>
        <taxon>Bacillati</taxon>
        <taxon>Actinomycetota</taxon>
        <taxon>Actinomycetes</taxon>
        <taxon>Sporichthyales</taxon>
        <taxon>Sporichthyaceae</taxon>
        <taxon>Epidermidibacterium</taxon>
    </lineage>
</organism>
<dbReference type="PANTHER" id="PTHR10815:SF13">
    <property type="entry name" value="METHYLATED-DNA--PROTEIN-CYSTEINE METHYLTRANSFERASE"/>
    <property type="match status" value="1"/>
</dbReference>
<evidence type="ECO:0000256" key="3">
    <source>
        <dbReference type="ARBA" id="ARBA00022490"/>
    </source>
</evidence>
<dbReference type="InterPro" id="IPR036631">
    <property type="entry name" value="MGMT_N_sf"/>
</dbReference>
<keyword evidence="3 9" id="KW-0963">Cytoplasm</keyword>
<dbReference type="PANTHER" id="PTHR10815">
    <property type="entry name" value="METHYLATED-DNA--PROTEIN-CYSTEINE METHYLTRANSFERASE"/>
    <property type="match status" value="1"/>
</dbReference>
<dbReference type="Gene3D" id="3.30.160.70">
    <property type="entry name" value="Methylated DNA-protein cysteine methyltransferase domain"/>
    <property type="match status" value="1"/>
</dbReference>
<keyword evidence="6 9" id="KW-0227">DNA damage</keyword>
<feature type="domain" description="Methylated-DNA-[protein]-cysteine S-methyltransferase DNA binding" evidence="10">
    <location>
        <begin position="116"/>
        <end position="194"/>
    </location>
</feature>
<evidence type="ECO:0000256" key="2">
    <source>
        <dbReference type="ARBA" id="ARBA00008711"/>
    </source>
</evidence>
<dbReference type="EMBL" id="CP047156">
    <property type="protein sequence ID" value="QHC00217.1"/>
    <property type="molecule type" value="Genomic_DNA"/>
</dbReference>
<feature type="active site" description="Nucleophile; methyl group acceptor" evidence="9">
    <location>
        <position position="166"/>
    </location>
</feature>
<evidence type="ECO:0000256" key="5">
    <source>
        <dbReference type="ARBA" id="ARBA00022679"/>
    </source>
</evidence>
<dbReference type="InterPro" id="IPR023546">
    <property type="entry name" value="MGMT"/>
</dbReference>
<dbReference type="InterPro" id="IPR001497">
    <property type="entry name" value="MethylDNA_cys_MeTrfase_AS"/>
</dbReference>
<dbReference type="InterPro" id="IPR036217">
    <property type="entry name" value="MethylDNA_cys_MeTrfase_DNAb"/>
</dbReference>
<evidence type="ECO:0000259" key="11">
    <source>
        <dbReference type="Pfam" id="PF02870"/>
    </source>
</evidence>
<name>A0A7L4YNU2_9ACTN</name>
<dbReference type="GO" id="GO:0003908">
    <property type="term" value="F:methylated-DNA-[protein]-cysteine S-methyltransferase activity"/>
    <property type="evidence" value="ECO:0007669"/>
    <property type="project" value="UniProtKB-UniRule"/>
</dbReference>
<evidence type="ECO:0000313" key="13">
    <source>
        <dbReference type="Proteomes" id="UP000463857"/>
    </source>
</evidence>
<dbReference type="InterPro" id="IPR036388">
    <property type="entry name" value="WH-like_DNA-bd_sf"/>
</dbReference>
<dbReference type="CDD" id="cd06445">
    <property type="entry name" value="ATase"/>
    <property type="match status" value="1"/>
</dbReference>
<keyword evidence="7 9" id="KW-0234">DNA repair</keyword>
<sequence>MNTIETRLRAGGDIQALRERLAAEAASEGLLEVAYRELDSPIGRLLVASTPTGVVRVAFAREGFDDVLGELAGRVSARVLHAPGVLDAVAGEIDAYFAGDRERFDVPLDWQLASGFRRTVVEYLPQIGYGHTASYGDIASAVGNPKAVRAVGTACALNPLPLLVPCHRVVRSDGQLGQYRGGPEAKAALLTLEHAR</sequence>
<comment type="miscellaneous">
    <text evidence="9">This enzyme catalyzes only one turnover and therefore is not strictly catalytic. According to one definition, an enzyme is a biocatalyst that acts repeatedly and over many reaction cycles.</text>
</comment>
<evidence type="ECO:0000256" key="9">
    <source>
        <dbReference type="HAMAP-Rule" id="MF_00772"/>
    </source>
</evidence>
<gene>
    <name evidence="12" type="ORF">EK0264_07960</name>
</gene>
<dbReference type="AlphaFoldDB" id="A0A7L4YNU2"/>
<dbReference type="FunFam" id="1.10.10.10:FF:000214">
    <property type="entry name" value="Methylated-DNA--protein-cysteine methyltransferase"/>
    <property type="match status" value="1"/>
</dbReference>
<comment type="similarity">
    <text evidence="2 9">Belongs to the MGMT family.</text>
</comment>
<evidence type="ECO:0000313" key="12">
    <source>
        <dbReference type="EMBL" id="QHC00217.1"/>
    </source>
</evidence>
<dbReference type="GO" id="GO:0005737">
    <property type="term" value="C:cytoplasm"/>
    <property type="evidence" value="ECO:0007669"/>
    <property type="project" value="UniProtKB-SubCell"/>
</dbReference>
<evidence type="ECO:0000256" key="7">
    <source>
        <dbReference type="ARBA" id="ARBA00023204"/>
    </source>
</evidence>
<comment type="catalytic activity">
    <reaction evidence="8 9">
        <text>a 6-O-methyl-2'-deoxyguanosine in DNA + L-cysteinyl-[protein] = S-methyl-L-cysteinyl-[protein] + a 2'-deoxyguanosine in DNA</text>
        <dbReference type="Rhea" id="RHEA:24000"/>
        <dbReference type="Rhea" id="RHEA-COMP:10131"/>
        <dbReference type="Rhea" id="RHEA-COMP:10132"/>
        <dbReference type="Rhea" id="RHEA-COMP:11367"/>
        <dbReference type="Rhea" id="RHEA-COMP:11368"/>
        <dbReference type="ChEBI" id="CHEBI:29950"/>
        <dbReference type="ChEBI" id="CHEBI:82612"/>
        <dbReference type="ChEBI" id="CHEBI:85445"/>
        <dbReference type="ChEBI" id="CHEBI:85448"/>
        <dbReference type="EC" id="2.1.1.63"/>
    </reaction>
</comment>
<evidence type="ECO:0000256" key="4">
    <source>
        <dbReference type="ARBA" id="ARBA00022603"/>
    </source>
</evidence>
<dbReference type="Proteomes" id="UP000463857">
    <property type="component" value="Chromosome"/>
</dbReference>
<evidence type="ECO:0000256" key="1">
    <source>
        <dbReference type="ARBA" id="ARBA00001286"/>
    </source>
</evidence>
<dbReference type="HAMAP" id="MF_00772">
    <property type="entry name" value="OGT"/>
    <property type="match status" value="1"/>
</dbReference>